<dbReference type="Proteomes" id="UP001430796">
    <property type="component" value="Unassembled WGS sequence"/>
</dbReference>
<name>A0ABS9HRW9_9GAMM</name>
<reference evidence="2" key="2">
    <citation type="submission" date="2022-01" db="EMBL/GenBank/DDBJ databases">
        <authorList>
            <person name="Zhou L.Y."/>
        </authorList>
    </citation>
    <scope>NUCLEOTIDE SEQUENCE</scope>
    <source>
        <strain evidence="2">TLK-CK17</strain>
    </source>
</reference>
<keyword evidence="3" id="KW-1185">Reference proteome</keyword>
<dbReference type="EMBL" id="JAKJPO010000001">
    <property type="protein sequence ID" value="MCF7221100.1"/>
    <property type="molecule type" value="Genomic_DNA"/>
</dbReference>
<feature type="chain" id="PRO_5047410141" description="Integral membrane protein" evidence="1">
    <location>
        <begin position="45"/>
        <end position="333"/>
    </location>
</feature>
<comment type="caution">
    <text evidence="2">The sequence shown here is derived from an EMBL/GenBank/DDBJ whole genome shotgun (WGS) entry which is preliminary data.</text>
</comment>
<organism evidence="2 3">
    <name type="scientific">Marilutibacter chinensis</name>
    <dbReference type="NCBI Taxonomy" id="2912247"/>
    <lineage>
        <taxon>Bacteria</taxon>
        <taxon>Pseudomonadati</taxon>
        <taxon>Pseudomonadota</taxon>
        <taxon>Gammaproteobacteria</taxon>
        <taxon>Lysobacterales</taxon>
        <taxon>Lysobacteraceae</taxon>
        <taxon>Marilutibacter</taxon>
    </lineage>
</organism>
<evidence type="ECO:0000256" key="1">
    <source>
        <dbReference type="SAM" id="SignalP"/>
    </source>
</evidence>
<accession>A0ABS9HRW9</accession>
<evidence type="ECO:0000313" key="2">
    <source>
        <dbReference type="EMBL" id="MCF7221100.1"/>
    </source>
</evidence>
<dbReference type="SUPFAM" id="SSF82171">
    <property type="entry name" value="DPP6 N-terminal domain-like"/>
    <property type="match status" value="1"/>
</dbReference>
<evidence type="ECO:0008006" key="4">
    <source>
        <dbReference type="Google" id="ProtNLM"/>
    </source>
</evidence>
<feature type="signal peptide" evidence="1">
    <location>
        <begin position="1"/>
        <end position="44"/>
    </location>
</feature>
<proteinExistence type="predicted"/>
<dbReference type="RefSeq" id="WP_237053445.1">
    <property type="nucleotide sequence ID" value="NZ_JAKJPO010000001.1"/>
</dbReference>
<protein>
    <recommendedName>
        <fullName evidence="4">Integral membrane protein</fullName>
    </recommendedName>
</protein>
<keyword evidence="1" id="KW-0732">Signal</keyword>
<sequence length="333" mass="35374">MSTSPTAPPRGRGTRTLARRAVRAALAGCLAGCLVVACSGRDHAVEEHGTQLMGVLLDAQMSEISGLAVSRRHPGVIWMHDDGGNPERLFATDESGTRLATFRVEGVTKTDWEDMASFELDGTSYLLVADTGDNGGLRRSLQLHVFEEPETLENARLTPAWSIAFRWPDGARDCEAVAVDAAGGQVLLVSKKRTPPELFSLPLRPYGTGLQTASPIGALAGVPAPATDLPENAPRRSQVEHQVTAADVSPDGRTLAVMTYKDLLFYSRIGAENWGQAVSRAPVLTALPWLPQAEAMGWNRDGSGVFTTGEFIPAPLYLIGAPSASASDSPTSS</sequence>
<gene>
    <name evidence="2" type="ORF">L3V18_04755</name>
</gene>
<reference evidence="2" key="1">
    <citation type="submission" date="2022-01" db="EMBL/GenBank/DDBJ databases">
        <title>Lysobacter chinensis sp. nov., a bacterium isolated from cow dung compost.</title>
        <authorList>
            <person name="Liu Y."/>
        </authorList>
    </citation>
    <scope>NUCLEOTIDE SEQUENCE</scope>
    <source>
        <strain evidence="2">TLK-CK17</strain>
    </source>
</reference>
<evidence type="ECO:0000313" key="3">
    <source>
        <dbReference type="Proteomes" id="UP001430796"/>
    </source>
</evidence>